<evidence type="ECO:0000256" key="1">
    <source>
        <dbReference type="SAM" id="Phobius"/>
    </source>
</evidence>
<keyword evidence="1" id="KW-0812">Transmembrane</keyword>
<dbReference type="AlphaFoldDB" id="A0AAN9EEQ5"/>
<sequence length="96" mass="10474">MSFGLIAGWLILRYAVDVVVGMRRCSIVSEIARTAGAFGLVLALQRFFGGFGGGVIWRFWGLRFGMLSNFASVSMLSSVSYRSGLLRWLCTSALKG</sequence>
<organism evidence="2 3">
    <name type="scientific">Crotalaria pallida</name>
    <name type="common">Smooth rattlebox</name>
    <name type="synonym">Crotalaria striata</name>
    <dbReference type="NCBI Taxonomy" id="3830"/>
    <lineage>
        <taxon>Eukaryota</taxon>
        <taxon>Viridiplantae</taxon>
        <taxon>Streptophyta</taxon>
        <taxon>Embryophyta</taxon>
        <taxon>Tracheophyta</taxon>
        <taxon>Spermatophyta</taxon>
        <taxon>Magnoliopsida</taxon>
        <taxon>eudicotyledons</taxon>
        <taxon>Gunneridae</taxon>
        <taxon>Pentapetalae</taxon>
        <taxon>rosids</taxon>
        <taxon>fabids</taxon>
        <taxon>Fabales</taxon>
        <taxon>Fabaceae</taxon>
        <taxon>Papilionoideae</taxon>
        <taxon>50 kb inversion clade</taxon>
        <taxon>genistoids sensu lato</taxon>
        <taxon>core genistoids</taxon>
        <taxon>Crotalarieae</taxon>
        <taxon>Crotalaria</taxon>
    </lineage>
</organism>
<keyword evidence="1" id="KW-1133">Transmembrane helix</keyword>
<evidence type="ECO:0000313" key="2">
    <source>
        <dbReference type="EMBL" id="KAK7251353.1"/>
    </source>
</evidence>
<proteinExistence type="predicted"/>
<keyword evidence="1" id="KW-0472">Membrane</keyword>
<comment type="caution">
    <text evidence="2">The sequence shown here is derived from an EMBL/GenBank/DDBJ whole genome shotgun (WGS) entry which is preliminary data.</text>
</comment>
<dbReference type="EMBL" id="JAYWIO010000007">
    <property type="protein sequence ID" value="KAK7251353.1"/>
    <property type="molecule type" value="Genomic_DNA"/>
</dbReference>
<protein>
    <submittedName>
        <fullName evidence="2">Uncharacterized protein</fullName>
    </submittedName>
</protein>
<accession>A0AAN9EEQ5</accession>
<gene>
    <name evidence="2" type="ORF">RIF29_34463</name>
</gene>
<keyword evidence="3" id="KW-1185">Reference proteome</keyword>
<dbReference type="Proteomes" id="UP001372338">
    <property type="component" value="Unassembled WGS sequence"/>
</dbReference>
<name>A0AAN9EEQ5_CROPI</name>
<evidence type="ECO:0000313" key="3">
    <source>
        <dbReference type="Proteomes" id="UP001372338"/>
    </source>
</evidence>
<feature type="transmembrane region" description="Helical" evidence="1">
    <location>
        <begin position="31"/>
        <end position="48"/>
    </location>
</feature>
<reference evidence="2 3" key="1">
    <citation type="submission" date="2024-01" db="EMBL/GenBank/DDBJ databases">
        <title>The genomes of 5 underutilized Papilionoideae crops provide insights into root nodulation and disease resistanc.</title>
        <authorList>
            <person name="Yuan L."/>
        </authorList>
    </citation>
    <scope>NUCLEOTIDE SEQUENCE [LARGE SCALE GENOMIC DNA]</scope>
    <source>
        <strain evidence="2">ZHUSHIDOU_FW_LH</strain>
        <tissue evidence="2">Leaf</tissue>
    </source>
</reference>